<evidence type="ECO:0000256" key="1">
    <source>
        <dbReference type="SAM" id="MobiDB-lite"/>
    </source>
</evidence>
<feature type="compositionally biased region" description="Low complexity" evidence="1">
    <location>
        <begin position="140"/>
        <end position="150"/>
    </location>
</feature>
<feature type="region of interest" description="Disordered" evidence="1">
    <location>
        <begin position="128"/>
        <end position="177"/>
    </location>
</feature>
<dbReference type="AlphaFoldDB" id="G7DSX8"/>
<feature type="compositionally biased region" description="Low complexity" evidence="1">
    <location>
        <begin position="158"/>
        <end position="171"/>
    </location>
</feature>
<gene>
    <name evidence="3" type="primary">Mo00333</name>
    <name evidence="3" type="ORF">E5Q_00333</name>
</gene>
<feature type="chain" id="PRO_5003492282" evidence="2">
    <location>
        <begin position="18"/>
        <end position="177"/>
    </location>
</feature>
<proteinExistence type="predicted"/>
<feature type="signal peptide" evidence="2">
    <location>
        <begin position="1"/>
        <end position="17"/>
    </location>
</feature>
<keyword evidence="2" id="KW-0732">Signal</keyword>
<dbReference type="InParanoid" id="G7DSX8"/>
<dbReference type="HOGENOM" id="CLU_100676_0_0_1"/>
<dbReference type="Proteomes" id="UP000009131">
    <property type="component" value="Unassembled WGS sequence"/>
</dbReference>
<protein>
    <submittedName>
        <fullName evidence="3">Uncharacterized protein</fullName>
    </submittedName>
</protein>
<evidence type="ECO:0000313" key="3">
    <source>
        <dbReference type="EMBL" id="GAA93688.1"/>
    </source>
</evidence>
<comment type="caution">
    <text evidence="3">The sequence shown here is derived from an EMBL/GenBank/DDBJ whole genome shotgun (WGS) entry which is preliminary data.</text>
</comment>
<dbReference type="EMBL" id="BABT02000014">
    <property type="protein sequence ID" value="GAA93688.1"/>
    <property type="molecule type" value="Genomic_DNA"/>
</dbReference>
<keyword evidence="4" id="KW-1185">Reference proteome</keyword>
<reference evidence="3 4" key="2">
    <citation type="journal article" date="2012" name="Open Biol.">
        <title>Characteristics of nucleosomes and linker DNA regions on the genome of the basidiomycete Mixia osmundae revealed by mono- and dinucleosome mapping.</title>
        <authorList>
            <person name="Nishida H."/>
            <person name="Kondo S."/>
            <person name="Matsumoto T."/>
            <person name="Suzuki Y."/>
            <person name="Yoshikawa H."/>
            <person name="Taylor T.D."/>
            <person name="Sugiyama J."/>
        </authorList>
    </citation>
    <scope>NUCLEOTIDE SEQUENCE [LARGE SCALE GENOMIC DNA]</scope>
    <source>
        <strain evidence="4">CBS 9802 / IAM 14324 / JCM 22182 / KY 12970</strain>
    </source>
</reference>
<evidence type="ECO:0000313" key="4">
    <source>
        <dbReference type="Proteomes" id="UP000009131"/>
    </source>
</evidence>
<sequence>MIGTSFVMLAIAASASAAPQFYGSFLPTETYGSGSTGIGGYGAGYGGFSLPSEYSWLIVEAGSSYGLADGYASGTGALYNNAYNNLGYGQAINNNAYGNLNQGSNAYGTGSAYGNGFGSVSGGQSSNSDVGGFAKNNDKSSTTVSTSSSSDASGDLHQSQGSKASGSAKYGGSSGES</sequence>
<name>G7DSX8_MIXOS</name>
<feature type="non-terminal residue" evidence="3">
    <location>
        <position position="177"/>
    </location>
</feature>
<evidence type="ECO:0000256" key="2">
    <source>
        <dbReference type="SAM" id="SignalP"/>
    </source>
</evidence>
<organism evidence="3 4">
    <name type="scientific">Mixia osmundae (strain CBS 9802 / IAM 14324 / JCM 22182 / KY 12970)</name>
    <dbReference type="NCBI Taxonomy" id="764103"/>
    <lineage>
        <taxon>Eukaryota</taxon>
        <taxon>Fungi</taxon>
        <taxon>Dikarya</taxon>
        <taxon>Basidiomycota</taxon>
        <taxon>Pucciniomycotina</taxon>
        <taxon>Mixiomycetes</taxon>
        <taxon>Mixiales</taxon>
        <taxon>Mixiaceae</taxon>
        <taxon>Mixia</taxon>
    </lineage>
</organism>
<reference evidence="3 4" key="1">
    <citation type="journal article" date="2011" name="J. Gen. Appl. Microbiol.">
        <title>Draft genome sequencing of the enigmatic basidiomycete Mixia osmundae.</title>
        <authorList>
            <person name="Nishida H."/>
            <person name="Nagatsuka Y."/>
            <person name="Sugiyama J."/>
        </authorList>
    </citation>
    <scope>NUCLEOTIDE SEQUENCE [LARGE SCALE GENOMIC DNA]</scope>
    <source>
        <strain evidence="4">CBS 9802 / IAM 14324 / JCM 22182 / KY 12970</strain>
    </source>
</reference>
<accession>G7DSX8</accession>